<dbReference type="OrthoDB" id="10445594at2759"/>
<gene>
    <name evidence="2" type="ORF">MCOR_57553</name>
</gene>
<keyword evidence="3" id="KW-1185">Reference proteome</keyword>
<organism evidence="2 3">
    <name type="scientific">Mytilus coruscus</name>
    <name type="common">Sea mussel</name>
    <dbReference type="NCBI Taxonomy" id="42192"/>
    <lineage>
        <taxon>Eukaryota</taxon>
        <taxon>Metazoa</taxon>
        <taxon>Spiralia</taxon>
        <taxon>Lophotrochozoa</taxon>
        <taxon>Mollusca</taxon>
        <taxon>Bivalvia</taxon>
        <taxon>Autobranchia</taxon>
        <taxon>Pteriomorphia</taxon>
        <taxon>Mytilida</taxon>
        <taxon>Mytiloidea</taxon>
        <taxon>Mytilidae</taxon>
        <taxon>Mytilinae</taxon>
        <taxon>Mytilus</taxon>
    </lineage>
</organism>
<evidence type="ECO:0000256" key="1">
    <source>
        <dbReference type="SAM" id="SignalP"/>
    </source>
</evidence>
<sequence length="196" mass="22606">MEFSSFWRFRLLTIFISISLVNVGKFDCGDGIKECQYREWSSWRSCNKSIKTTKRSRAICCPPAIKIYDACLTHCNITTNPLQASEERNCNAIFKTNNSKCSPWLPWESCNLTSSGVYKQTRQRKLCCKIIKDCFKTCNISSSTYGSMYKEERICIDGIAESTKCSIHWNDSWNLFWSPDSYTNCSRFDFGAVTQV</sequence>
<feature type="chain" id="PRO_5026725037" description="Folate receptor-like domain-containing protein" evidence="1">
    <location>
        <begin position="24"/>
        <end position="196"/>
    </location>
</feature>
<name>A0A6J8F134_MYTCO</name>
<protein>
    <recommendedName>
        <fullName evidence="4">Folate receptor-like domain-containing protein</fullName>
    </recommendedName>
</protein>
<reference evidence="2 3" key="1">
    <citation type="submission" date="2020-06" db="EMBL/GenBank/DDBJ databases">
        <authorList>
            <person name="Li R."/>
            <person name="Bekaert M."/>
        </authorList>
    </citation>
    <scope>NUCLEOTIDE SEQUENCE [LARGE SCALE GENOMIC DNA]</scope>
    <source>
        <strain evidence="3">wild</strain>
    </source>
</reference>
<dbReference type="AlphaFoldDB" id="A0A6J8F134"/>
<dbReference type="EMBL" id="CACVKT020010292">
    <property type="protein sequence ID" value="CAC5425763.1"/>
    <property type="molecule type" value="Genomic_DNA"/>
</dbReference>
<dbReference type="Proteomes" id="UP000507470">
    <property type="component" value="Unassembled WGS sequence"/>
</dbReference>
<evidence type="ECO:0000313" key="3">
    <source>
        <dbReference type="Proteomes" id="UP000507470"/>
    </source>
</evidence>
<feature type="signal peptide" evidence="1">
    <location>
        <begin position="1"/>
        <end position="23"/>
    </location>
</feature>
<evidence type="ECO:0000313" key="2">
    <source>
        <dbReference type="EMBL" id="CAC5425763.1"/>
    </source>
</evidence>
<accession>A0A6J8F134</accession>
<proteinExistence type="predicted"/>
<keyword evidence="1" id="KW-0732">Signal</keyword>
<evidence type="ECO:0008006" key="4">
    <source>
        <dbReference type="Google" id="ProtNLM"/>
    </source>
</evidence>